<evidence type="ECO:0000256" key="4">
    <source>
        <dbReference type="ARBA" id="ARBA00023159"/>
    </source>
</evidence>
<dbReference type="RefSeq" id="WP_340327653.1">
    <property type="nucleotide sequence ID" value="NZ_JAZHOF010000001.1"/>
</dbReference>
<dbReference type="PROSITE" id="PS50931">
    <property type="entry name" value="HTH_LYSR"/>
    <property type="match status" value="1"/>
</dbReference>
<evidence type="ECO:0000256" key="5">
    <source>
        <dbReference type="ARBA" id="ARBA00023163"/>
    </source>
</evidence>
<organism evidence="7 8">
    <name type="scientific">Microbaculum marinum</name>
    <dbReference type="NCBI Taxonomy" id="1764581"/>
    <lineage>
        <taxon>Bacteria</taxon>
        <taxon>Pseudomonadati</taxon>
        <taxon>Pseudomonadota</taxon>
        <taxon>Alphaproteobacteria</taxon>
        <taxon>Hyphomicrobiales</taxon>
        <taxon>Tepidamorphaceae</taxon>
        <taxon>Microbaculum</taxon>
    </lineage>
</organism>
<comment type="caution">
    <text evidence="7">The sequence shown here is derived from an EMBL/GenBank/DDBJ whole genome shotgun (WGS) entry which is preliminary data.</text>
</comment>
<evidence type="ECO:0000256" key="1">
    <source>
        <dbReference type="ARBA" id="ARBA00009437"/>
    </source>
</evidence>
<dbReference type="FunFam" id="1.10.10.10:FF:000001">
    <property type="entry name" value="LysR family transcriptional regulator"/>
    <property type="match status" value="1"/>
</dbReference>
<dbReference type="InterPro" id="IPR005119">
    <property type="entry name" value="LysR_subst-bd"/>
</dbReference>
<dbReference type="GO" id="GO:0003700">
    <property type="term" value="F:DNA-binding transcription factor activity"/>
    <property type="evidence" value="ECO:0007669"/>
    <property type="project" value="InterPro"/>
</dbReference>
<name>A0AAW9RM41_9HYPH</name>
<dbReference type="Pfam" id="PF03466">
    <property type="entry name" value="LysR_substrate"/>
    <property type="match status" value="1"/>
</dbReference>
<evidence type="ECO:0000259" key="6">
    <source>
        <dbReference type="PROSITE" id="PS50931"/>
    </source>
</evidence>
<dbReference type="SUPFAM" id="SSF46785">
    <property type="entry name" value="Winged helix' DNA-binding domain"/>
    <property type="match status" value="1"/>
</dbReference>
<dbReference type="Pfam" id="PF00126">
    <property type="entry name" value="HTH_1"/>
    <property type="match status" value="1"/>
</dbReference>
<evidence type="ECO:0000313" key="8">
    <source>
        <dbReference type="Proteomes" id="UP001378188"/>
    </source>
</evidence>
<keyword evidence="4" id="KW-0010">Activator</keyword>
<comment type="similarity">
    <text evidence="1">Belongs to the LysR transcriptional regulatory family.</text>
</comment>
<dbReference type="InterPro" id="IPR036390">
    <property type="entry name" value="WH_DNA-bd_sf"/>
</dbReference>
<dbReference type="Gene3D" id="1.10.10.10">
    <property type="entry name" value="Winged helix-like DNA-binding domain superfamily/Winged helix DNA-binding domain"/>
    <property type="match status" value="1"/>
</dbReference>
<dbReference type="GO" id="GO:0003677">
    <property type="term" value="F:DNA binding"/>
    <property type="evidence" value="ECO:0007669"/>
    <property type="project" value="UniProtKB-KW"/>
</dbReference>
<protein>
    <submittedName>
        <fullName evidence="7">LysR family transcriptional regulator</fullName>
    </submittedName>
</protein>
<dbReference type="Proteomes" id="UP001378188">
    <property type="component" value="Unassembled WGS sequence"/>
</dbReference>
<evidence type="ECO:0000256" key="2">
    <source>
        <dbReference type="ARBA" id="ARBA00023015"/>
    </source>
</evidence>
<gene>
    <name evidence="7" type="ORF">V3328_00390</name>
</gene>
<dbReference type="EMBL" id="JAZHOF010000001">
    <property type="protein sequence ID" value="MEJ8569910.1"/>
    <property type="molecule type" value="Genomic_DNA"/>
</dbReference>
<keyword evidence="2" id="KW-0805">Transcription regulation</keyword>
<dbReference type="PRINTS" id="PR00039">
    <property type="entry name" value="HTHLYSR"/>
</dbReference>
<evidence type="ECO:0000256" key="3">
    <source>
        <dbReference type="ARBA" id="ARBA00023125"/>
    </source>
</evidence>
<dbReference type="Gene3D" id="3.40.190.290">
    <property type="match status" value="1"/>
</dbReference>
<keyword evidence="3" id="KW-0238">DNA-binding</keyword>
<dbReference type="GO" id="GO:2000142">
    <property type="term" value="P:regulation of DNA-templated transcription initiation"/>
    <property type="evidence" value="ECO:0007669"/>
    <property type="project" value="TreeGrafter"/>
</dbReference>
<dbReference type="SUPFAM" id="SSF53850">
    <property type="entry name" value="Periplasmic binding protein-like II"/>
    <property type="match status" value="1"/>
</dbReference>
<accession>A0AAW9RM41</accession>
<dbReference type="PANTHER" id="PTHR30293">
    <property type="entry name" value="TRANSCRIPTIONAL REGULATORY PROTEIN NAC-RELATED"/>
    <property type="match status" value="1"/>
</dbReference>
<keyword evidence="5" id="KW-0804">Transcription</keyword>
<proteinExistence type="inferred from homology"/>
<dbReference type="InterPro" id="IPR036388">
    <property type="entry name" value="WH-like_DNA-bd_sf"/>
</dbReference>
<evidence type="ECO:0000313" key="7">
    <source>
        <dbReference type="EMBL" id="MEJ8569910.1"/>
    </source>
</evidence>
<reference evidence="7 8" key="1">
    <citation type="submission" date="2024-02" db="EMBL/GenBank/DDBJ databases">
        <title>Genome analysis and characterization of Microbaculum marinisediminis sp. nov., isolated from marine sediment.</title>
        <authorList>
            <person name="Du Z.-J."/>
            <person name="Ye Y.-Q."/>
            <person name="Zhang Z.-R."/>
            <person name="Yuan S.-M."/>
            <person name="Zhang X.-Y."/>
        </authorList>
    </citation>
    <scope>NUCLEOTIDE SEQUENCE [LARGE SCALE GENOMIC DNA]</scope>
    <source>
        <strain evidence="7 8">SDUM1044001</strain>
    </source>
</reference>
<keyword evidence="8" id="KW-1185">Reference proteome</keyword>
<dbReference type="PANTHER" id="PTHR30293:SF0">
    <property type="entry name" value="NITROGEN ASSIMILATION REGULATORY PROTEIN NAC"/>
    <property type="match status" value="1"/>
</dbReference>
<sequence>MARLEKSGVDIRRLRYFFAVCDNGGFSKAAPVIGIAQPALTRQVRLLEQELGVELVTRNGRSAVPTEAGARLLGEAKTHIEELDLLFERLRQDFNGAAGDIRLGVCPTIAPLFLNHIMDSMRHGGRVSVVEAYSGDLERLMASRRLDLAISYLGANDARAENIPLLTERLVLAGPPLDVADPAPFAALAGLRLILPSPIHQLRRIVDRVAADRGVALRPALELDSLTAVKAMIEEADHGYHTVLPYHSVAADAAQGRYCLWQIDDADMVRTIALLCPSGMSDRALNGMIERVLGRAAELRDQHDPALLC</sequence>
<dbReference type="InterPro" id="IPR000847">
    <property type="entry name" value="LysR_HTH_N"/>
</dbReference>
<dbReference type="AlphaFoldDB" id="A0AAW9RM41"/>
<feature type="domain" description="HTH lysR-type" evidence="6">
    <location>
        <begin position="9"/>
        <end position="66"/>
    </location>
</feature>